<dbReference type="SUPFAM" id="SSF55073">
    <property type="entry name" value="Nucleotide cyclase"/>
    <property type="match status" value="1"/>
</dbReference>
<dbReference type="GO" id="GO:1902201">
    <property type="term" value="P:negative regulation of bacterial-type flagellum-dependent cell motility"/>
    <property type="evidence" value="ECO:0007669"/>
    <property type="project" value="TreeGrafter"/>
</dbReference>
<evidence type="ECO:0000256" key="4">
    <source>
        <dbReference type="SAM" id="Phobius"/>
    </source>
</evidence>
<dbReference type="CDD" id="cd01949">
    <property type="entry name" value="GGDEF"/>
    <property type="match status" value="1"/>
</dbReference>
<dbReference type="Pfam" id="PF00990">
    <property type="entry name" value="GGDEF"/>
    <property type="match status" value="1"/>
</dbReference>
<keyword evidence="7" id="KW-1185">Reference proteome</keyword>
<dbReference type="Gene3D" id="3.30.70.270">
    <property type="match status" value="1"/>
</dbReference>
<evidence type="ECO:0000256" key="3">
    <source>
        <dbReference type="ARBA" id="ARBA00012528"/>
    </source>
</evidence>
<comment type="cofactor">
    <cofactor evidence="1">
        <name>Mg(2+)</name>
        <dbReference type="ChEBI" id="CHEBI:18420"/>
    </cofactor>
</comment>
<feature type="transmembrane region" description="Helical" evidence="4">
    <location>
        <begin position="135"/>
        <end position="159"/>
    </location>
</feature>
<evidence type="ECO:0000313" key="7">
    <source>
        <dbReference type="Proteomes" id="UP000235881"/>
    </source>
</evidence>
<dbReference type="InterPro" id="IPR000160">
    <property type="entry name" value="GGDEF_dom"/>
</dbReference>
<comment type="subcellular location">
    <subcellularLocation>
        <location evidence="2">Cell inner membrane</location>
    </subcellularLocation>
</comment>
<dbReference type="EC" id="2.7.7.65" evidence="3"/>
<feature type="transmembrane region" description="Helical" evidence="4">
    <location>
        <begin position="50"/>
        <end position="71"/>
    </location>
</feature>
<dbReference type="PANTHER" id="PTHR45138">
    <property type="entry name" value="REGULATORY COMPONENTS OF SENSORY TRANSDUCTION SYSTEM"/>
    <property type="match status" value="1"/>
</dbReference>
<dbReference type="Proteomes" id="UP000235881">
    <property type="component" value="Unassembled WGS sequence"/>
</dbReference>
<keyword evidence="4" id="KW-0812">Transmembrane</keyword>
<dbReference type="PROSITE" id="PS50887">
    <property type="entry name" value="GGDEF"/>
    <property type="match status" value="1"/>
</dbReference>
<accession>A0A8E2U198</accession>
<keyword evidence="4" id="KW-1133">Transmembrane helix</keyword>
<evidence type="ECO:0000313" key="6">
    <source>
        <dbReference type="EMBL" id="PNF76047.1"/>
    </source>
</evidence>
<dbReference type="PANTHER" id="PTHR45138:SF24">
    <property type="entry name" value="DIGUANYLATE CYCLASE DGCC-RELATED"/>
    <property type="match status" value="1"/>
</dbReference>
<proteinExistence type="predicted"/>
<evidence type="ECO:0000256" key="2">
    <source>
        <dbReference type="ARBA" id="ARBA00004533"/>
    </source>
</evidence>
<feature type="domain" description="GGDEF" evidence="5">
    <location>
        <begin position="255"/>
        <end position="385"/>
    </location>
</feature>
<feature type="transmembrane region" description="Helical" evidence="4">
    <location>
        <begin position="166"/>
        <end position="185"/>
    </location>
</feature>
<dbReference type="NCBIfam" id="TIGR00254">
    <property type="entry name" value="GGDEF"/>
    <property type="match status" value="1"/>
</dbReference>
<sequence length="398" mass="43701">MTALIDLLRSRLTTLLPSELKSSELRHLLTPVGHPMLLCQRRAMMIVDRVRLFAFLFAVLTPLWSIIDLLVFDTPLWARLAGFRLLACLAFTWLLLFYRPSGNLFDAYRAIAILFAIPTVFYIASHTLLGSYQLAQFSAVVGAGYAFLPFVLMAGLTIFPLTLVESLVLGMLLLMAQALAGYLSWATLNWPSFAGAFWLLILIAGVASLAGMSQLAFMIALVRQAIRDPLTGIFSRGSGEEILRLQWDSAQRTGSPLALAFIDLDHFKAINDNYGHEAGDAVLRDAARSLVATLRGSDSLVRWGGEEFLLIMPDTDLQQAHRALARLAGNGLGVRPDGQPLTASIGLSERLADVAEDYRQLLEIADQRMYQAKSGGRNRLHGHAEYTMGQPVAAVLEG</sequence>
<protein>
    <recommendedName>
        <fullName evidence="3">diguanylate cyclase</fullName>
        <ecNumber evidence="3">2.7.7.65</ecNumber>
    </recommendedName>
</protein>
<dbReference type="SMART" id="SM00267">
    <property type="entry name" value="GGDEF"/>
    <property type="match status" value="1"/>
</dbReference>
<gene>
    <name evidence="6" type="ORF">CXK95_11530</name>
</gene>
<dbReference type="GO" id="GO:0052621">
    <property type="term" value="F:diguanylate cyclase activity"/>
    <property type="evidence" value="ECO:0007669"/>
    <property type="project" value="UniProtKB-EC"/>
</dbReference>
<name>A0A8E2U198_9GAMM</name>
<dbReference type="FunFam" id="3.30.70.270:FF:000001">
    <property type="entry name" value="Diguanylate cyclase domain protein"/>
    <property type="match status" value="1"/>
</dbReference>
<dbReference type="InterPro" id="IPR043128">
    <property type="entry name" value="Rev_trsase/Diguanyl_cyclase"/>
</dbReference>
<comment type="caution">
    <text evidence="6">The sequence shown here is derived from an EMBL/GenBank/DDBJ whole genome shotgun (WGS) entry which is preliminary data.</text>
</comment>
<evidence type="ECO:0000259" key="5">
    <source>
        <dbReference type="PROSITE" id="PS50887"/>
    </source>
</evidence>
<evidence type="ECO:0000256" key="1">
    <source>
        <dbReference type="ARBA" id="ARBA00001946"/>
    </source>
</evidence>
<reference evidence="6 7" key="1">
    <citation type="submission" date="2018-01" db="EMBL/GenBank/DDBJ databases">
        <title>Denitrification phenotypes of diverse strains of Pseudomonas stutzeri.</title>
        <authorList>
            <person name="Milligan D.A."/>
            <person name="Bergaust L."/>
            <person name="Bakken L.R."/>
            <person name="Frostegard A."/>
        </authorList>
    </citation>
    <scope>NUCLEOTIDE SEQUENCE [LARGE SCALE GENOMIC DNA]</scope>
    <source>
        <strain evidence="6 7">DSM 50238</strain>
    </source>
</reference>
<organism evidence="6 7">
    <name type="scientific">Stutzerimonas degradans</name>
    <dbReference type="NCBI Taxonomy" id="2968968"/>
    <lineage>
        <taxon>Bacteria</taxon>
        <taxon>Pseudomonadati</taxon>
        <taxon>Pseudomonadota</taxon>
        <taxon>Gammaproteobacteria</taxon>
        <taxon>Pseudomonadales</taxon>
        <taxon>Pseudomonadaceae</taxon>
        <taxon>Stutzerimonas</taxon>
    </lineage>
</organism>
<dbReference type="EMBL" id="POUK01000004">
    <property type="protein sequence ID" value="PNF76047.1"/>
    <property type="molecule type" value="Genomic_DNA"/>
</dbReference>
<dbReference type="GO" id="GO:0043709">
    <property type="term" value="P:cell adhesion involved in single-species biofilm formation"/>
    <property type="evidence" value="ECO:0007669"/>
    <property type="project" value="TreeGrafter"/>
</dbReference>
<dbReference type="InterPro" id="IPR029787">
    <property type="entry name" value="Nucleotide_cyclase"/>
</dbReference>
<dbReference type="InterPro" id="IPR050469">
    <property type="entry name" value="Diguanylate_Cyclase"/>
</dbReference>
<feature type="transmembrane region" description="Helical" evidence="4">
    <location>
        <begin position="110"/>
        <end position="129"/>
    </location>
</feature>
<keyword evidence="4" id="KW-0472">Membrane</keyword>
<feature type="transmembrane region" description="Helical" evidence="4">
    <location>
        <begin position="197"/>
        <end position="222"/>
    </location>
</feature>
<dbReference type="RefSeq" id="WP_102828732.1">
    <property type="nucleotide sequence ID" value="NZ_CP065721.1"/>
</dbReference>
<dbReference type="GO" id="GO:0005886">
    <property type="term" value="C:plasma membrane"/>
    <property type="evidence" value="ECO:0007669"/>
    <property type="project" value="UniProtKB-SubCell"/>
</dbReference>
<feature type="transmembrane region" description="Helical" evidence="4">
    <location>
        <begin position="77"/>
        <end position="98"/>
    </location>
</feature>
<dbReference type="AlphaFoldDB" id="A0A8E2U198"/>